<name>A0A6S7K389_PARCT</name>
<protein>
    <submittedName>
        <fullName evidence="1">Uncharacterized protein</fullName>
    </submittedName>
</protein>
<dbReference type="EMBL" id="CACRXK020025905">
    <property type="protein sequence ID" value="CAB4039815.1"/>
    <property type="molecule type" value="Genomic_DNA"/>
</dbReference>
<dbReference type="OrthoDB" id="2686689at2759"/>
<sequence length="57" mass="6306">AESFSQITNDELDNLIKAILTITPQSGLGLIRGALRSRGLLVRQRHRVIAALQRLDP</sequence>
<reference evidence="1" key="1">
    <citation type="submission" date="2020-04" db="EMBL/GenBank/DDBJ databases">
        <authorList>
            <person name="Alioto T."/>
            <person name="Alioto T."/>
            <person name="Gomez Garrido J."/>
        </authorList>
    </citation>
    <scope>NUCLEOTIDE SEQUENCE</scope>
    <source>
        <strain evidence="1">A484AB</strain>
    </source>
</reference>
<proteinExistence type="predicted"/>
<keyword evidence="2" id="KW-1185">Reference proteome</keyword>
<organism evidence="1 2">
    <name type="scientific">Paramuricea clavata</name>
    <name type="common">Red gorgonian</name>
    <name type="synonym">Violescent sea-whip</name>
    <dbReference type="NCBI Taxonomy" id="317549"/>
    <lineage>
        <taxon>Eukaryota</taxon>
        <taxon>Metazoa</taxon>
        <taxon>Cnidaria</taxon>
        <taxon>Anthozoa</taxon>
        <taxon>Octocorallia</taxon>
        <taxon>Malacalcyonacea</taxon>
        <taxon>Plexauridae</taxon>
        <taxon>Paramuricea</taxon>
    </lineage>
</organism>
<feature type="non-terminal residue" evidence="1">
    <location>
        <position position="1"/>
    </location>
</feature>
<accession>A0A6S7K389</accession>
<feature type="non-terminal residue" evidence="1">
    <location>
        <position position="57"/>
    </location>
</feature>
<evidence type="ECO:0000313" key="2">
    <source>
        <dbReference type="Proteomes" id="UP001152795"/>
    </source>
</evidence>
<comment type="caution">
    <text evidence="1">The sequence shown here is derived from an EMBL/GenBank/DDBJ whole genome shotgun (WGS) entry which is preliminary data.</text>
</comment>
<gene>
    <name evidence="1" type="ORF">PACLA_8A054741</name>
</gene>
<dbReference type="Proteomes" id="UP001152795">
    <property type="component" value="Unassembled WGS sequence"/>
</dbReference>
<dbReference type="AlphaFoldDB" id="A0A6S7K389"/>
<evidence type="ECO:0000313" key="1">
    <source>
        <dbReference type="EMBL" id="CAB4039815.1"/>
    </source>
</evidence>